<gene>
    <name evidence="8" type="ORF">E6C70_10080</name>
</gene>
<organism evidence="8 9">
    <name type="scientific">Orlajensenia flava</name>
    <dbReference type="NCBI Taxonomy" id="2565934"/>
    <lineage>
        <taxon>Bacteria</taxon>
        <taxon>Bacillati</taxon>
        <taxon>Actinomycetota</taxon>
        <taxon>Actinomycetes</taxon>
        <taxon>Micrococcales</taxon>
        <taxon>Microbacteriaceae</taxon>
        <taxon>Orlajensenia</taxon>
    </lineage>
</organism>
<dbReference type="Proteomes" id="UP000307380">
    <property type="component" value="Unassembled WGS sequence"/>
</dbReference>
<evidence type="ECO:0000256" key="1">
    <source>
        <dbReference type="ARBA" id="ARBA00004651"/>
    </source>
</evidence>
<feature type="transmembrane region" description="Helical" evidence="6">
    <location>
        <begin position="102"/>
        <end position="135"/>
    </location>
</feature>
<proteinExistence type="predicted"/>
<protein>
    <submittedName>
        <fullName evidence="8">FtsX-like permease family protein</fullName>
    </submittedName>
</protein>
<evidence type="ECO:0000256" key="6">
    <source>
        <dbReference type="SAM" id="Phobius"/>
    </source>
</evidence>
<feature type="domain" description="ABC3 transporter permease C-terminal" evidence="7">
    <location>
        <begin position="80"/>
        <end position="177"/>
    </location>
</feature>
<sequence length="442" mass="45379">MTTIRLWWLLARSDRRSAAVLWLPVAAYAVVTTLLLLVIGGSRVFFSWNDDMAFGYQLLALIALTLLVVPLGTLGASAARLSARRRDERLSTLRLLGATAGAVAAVTVIESSALALLGAAVGALGAALLAPLIGLIPFRGEAIGAWALVPAPETALVVAGVVALAVTSAVVSLRRLVISPLGVRTRQNAPAQRWWIVVVGVIVLAGALVAMNLLGAAGSAGGPITFLVVIVGGFAATLGVLGLIAPAILRLMATRQARIATKPERLLAARMILESPKAAWSQVSGVAMTSFMSVVAGAGVALMGMAASSDLSASDAHLVADIRTGILITVIGSFLMVACSVGVNQAAGIADRRELYSSLHQLGMDTSTMDAARRRAVLSPLRVTTIGSALCAAVFIFPLVGLSVIVSPLTLVMVAGVLAAGFALVWLGLLATRAQLARAARA</sequence>
<evidence type="ECO:0000256" key="5">
    <source>
        <dbReference type="ARBA" id="ARBA00023136"/>
    </source>
</evidence>
<comment type="subcellular location">
    <subcellularLocation>
        <location evidence="1">Cell membrane</location>
        <topology evidence="1">Multi-pass membrane protein</topology>
    </subcellularLocation>
</comment>
<feature type="transmembrane region" description="Helical" evidence="6">
    <location>
        <begin position="322"/>
        <end position="343"/>
    </location>
</feature>
<feature type="transmembrane region" description="Helical" evidence="6">
    <location>
        <begin position="155"/>
        <end position="173"/>
    </location>
</feature>
<keyword evidence="5 6" id="KW-0472">Membrane</keyword>
<keyword evidence="9" id="KW-1185">Reference proteome</keyword>
<feature type="transmembrane region" description="Helical" evidence="6">
    <location>
        <begin position="224"/>
        <end position="249"/>
    </location>
</feature>
<evidence type="ECO:0000313" key="9">
    <source>
        <dbReference type="Proteomes" id="UP000307380"/>
    </source>
</evidence>
<keyword evidence="4 6" id="KW-1133">Transmembrane helix</keyword>
<feature type="transmembrane region" description="Helical" evidence="6">
    <location>
        <begin position="58"/>
        <end position="81"/>
    </location>
</feature>
<dbReference type="OrthoDB" id="5118998at2"/>
<accession>A0A4S4FW76</accession>
<comment type="caution">
    <text evidence="8">The sequence shown here is derived from an EMBL/GenBank/DDBJ whole genome shotgun (WGS) entry which is preliminary data.</text>
</comment>
<dbReference type="GO" id="GO:0005886">
    <property type="term" value="C:plasma membrane"/>
    <property type="evidence" value="ECO:0007669"/>
    <property type="project" value="UniProtKB-SubCell"/>
</dbReference>
<name>A0A4S4FW76_9MICO</name>
<feature type="transmembrane region" description="Helical" evidence="6">
    <location>
        <begin position="411"/>
        <end position="431"/>
    </location>
</feature>
<evidence type="ECO:0000256" key="2">
    <source>
        <dbReference type="ARBA" id="ARBA00022475"/>
    </source>
</evidence>
<evidence type="ECO:0000313" key="8">
    <source>
        <dbReference type="EMBL" id="THG34155.1"/>
    </source>
</evidence>
<reference evidence="8 9" key="1">
    <citation type="submission" date="2019-04" db="EMBL/GenBank/DDBJ databases">
        <authorList>
            <person name="Jiang L."/>
        </authorList>
    </citation>
    <scope>NUCLEOTIDE SEQUENCE [LARGE SCALE GENOMIC DNA]</scope>
    <source>
        <strain evidence="8 9">YIM 131861</strain>
    </source>
</reference>
<feature type="transmembrane region" description="Helical" evidence="6">
    <location>
        <begin position="279"/>
        <end position="302"/>
    </location>
</feature>
<evidence type="ECO:0000256" key="3">
    <source>
        <dbReference type="ARBA" id="ARBA00022692"/>
    </source>
</evidence>
<feature type="transmembrane region" description="Helical" evidence="6">
    <location>
        <begin position="194"/>
        <end position="218"/>
    </location>
</feature>
<dbReference type="RefSeq" id="WP_136424428.1">
    <property type="nucleotide sequence ID" value="NZ_SSSN01000006.1"/>
</dbReference>
<feature type="transmembrane region" description="Helical" evidence="6">
    <location>
        <begin position="383"/>
        <end position="405"/>
    </location>
</feature>
<dbReference type="EMBL" id="SSSN01000006">
    <property type="protein sequence ID" value="THG34155.1"/>
    <property type="molecule type" value="Genomic_DNA"/>
</dbReference>
<dbReference type="AlphaFoldDB" id="A0A4S4FW76"/>
<evidence type="ECO:0000259" key="7">
    <source>
        <dbReference type="Pfam" id="PF02687"/>
    </source>
</evidence>
<dbReference type="InterPro" id="IPR003838">
    <property type="entry name" value="ABC3_permease_C"/>
</dbReference>
<dbReference type="Pfam" id="PF02687">
    <property type="entry name" value="FtsX"/>
    <property type="match status" value="1"/>
</dbReference>
<keyword evidence="3 6" id="KW-0812">Transmembrane</keyword>
<keyword evidence="2" id="KW-1003">Cell membrane</keyword>
<feature type="transmembrane region" description="Helical" evidence="6">
    <location>
        <begin position="21"/>
        <end position="46"/>
    </location>
</feature>
<evidence type="ECO:0000256" key="4">
    <source>
        <dbReference type="ARBA" id="ARBA00022989"/>
    </source>
</evidence>